<dbReference type="SUPFAM" id="SSF55257">
    <property type="entry name" value="RBP11-like subunits of RNA polymerase"/>
    <property type="match status" value="2"/>
</dbReference>
<accession>A0A6C0CX09</accession>
<dbReference type="GO" id="GO:0000428">
    <property type="term" value="C:DNA-directed RNA polymerase complex"/>
    <property type="evidence" value="ECO:0007669"/>
    <property type="project" value="UniProtKB-KW"/>
</dbReference>
<sequence>MNPQIDKIVEKEGVLTFSLSGVNVSLANAIRRTILSDIPTVVFKTSPNEENKSKILVNTTRFNNEIIKQRLSCIPIHIDDLEIPLKNYLLEVNMENTSDTIMYITTEHFKIKNTLTNEYLSSKDVHNIFPPNDMGYYIDFVRLRPRISDDIPGEKLQMTCEFSIDNAKTDGMFNVVSCCSYGFTVDDAHMEKELDKKKQQWKDKGLSKDDIEFEADNWKLLEGKRIVKKDCFDFIIQTIGVFSNRDLIKKACKIIMTRLENVKTLIETDAIKISESENTMKNSYDVILENEDYTIGKIIEYMLYTKFFEESKTMTFCGFKKMHPHDVDSVIRVAYREPADIAMVKQNLLNSISLATKVYEAILGKF</sequence>
<reference evidence="4" key="1">
    <citation type="journal article" date="2020" name="Nature">
        <title>Giant virus diversity and host interactions through global metagenomics.</title>
        <authorList>
            <person name="Schulz F."/>
            <person name="Roux S."/>
            <person name="Paez-Espino D."/>
            <person name="Jungbluth S."/>
            <person name="Walsh D.A."/>
            <person name="Denef V.J."/>
            <person name="McMahon K.D."/>
            <person name="Konstantinidis K.T."/>
            <person name="Eloe-Fadrosh E.A."/>
            <person name="Kyrpides N.C."/>
            <person name="Woyke T."/>
        </authorList>
    </citation>
    <scope>NUCLEOTIDE SEQUENCE</scope>
    <source>
        <strain evidence="4">GVMAG-M-3300022752-39</strain>
    </source>
</reference>
<dbReference type="Pfam" id="PF01193">
    <property type="entry name" value="RNA_pol_L"/>
    <property type="match status" value="1"/>
</dbReference>
<evidence type="ECO:0000256" key="2">
    <source>
        <dbReference type="ARBA" id="ARBA00023163"/>
    </source>
</evidence>
<evidence type="ECO:0000259" key="3">
    <source>
        <dbReference type="SMART" id="SM00662"/>
    </source>
</evidence>
<dbReference type="InterPro" id="IPR036643">
    <property type="entry name" value="RNApol_insert_sf"/>
</dbReference>
<keyword evidence="1" id="KW-0240">DNA-directed RNA polymerase</keyword>
<dbReference type="EMBL" id="MN739491">
    <property type="protein sequence ID" value="QHT08219.1"/>
    <property type="molecule type" value="Genomic_DNA"/>
</dbReference>
<dbReference type="PANTHER" id="PTHR11800:SF2">
    <property type="entry name" value="DNA-DIRECTED RNA POLYMERASE II SUBUNIT RPB3"/>
    <property type="match status" value="1"/>
</dbReference>
<dbReference type="Gene3D" id="2.170.120.12">
    <property type="entry name" value="DNA-directed RNA polymerase, insert domain"/>
    <property type="match status" value="1"/>
</dbReference>
<dbReference type="InterPro" id="IPR050518">
    <property type="entry name" value="Rpo3/RPB3_RNA_Pol_subunit"/>
</dbReference>
<evidence type="ECO:0000256" key="1">
    <source>
        <dbReference type="ARBA" id="ARBA00022478"/>
    </source>
</evidence>
<dbReference type="PANTHER" id="PTHR11800">
    <property type="entry name" value="DNA-DIRECTED RNA POLYMERASE"/>
    <property type="match status" value="1"/>
</dbReference>
<organism evidence="4">
    <name type="scientific">viral metagenome</name>
    <dbReference type="NCBI Taxonomy" id="1070528"/>
    <lineage>
        <taxon>unclassified sequences</taxon>
        <taxon>metagenomes</taxon>
        <taxon>organismal metagenomes</taxon>
    </lineage>
</organism>
<dbReference type="AlphaFoldDB" id="A0A6C0CX09"/>
<keyword evidence="2" id="KW-0804">Transcription</keyword>
<dbReference type="InterPro" id="IPR011263">
    <property type="entry name" value="DNA-dir_RNA_pol_RpoA/D/Rpb3"/>
</dbReference>
<dbReference type="InterPro" id="IPR036603">
    <property type="entry name" value="RBP11-like"/>
</dbReference>
<dbReference type="GO" id="GO:0003899">
    <property type="term" value="F:DNA-directed RNA polymerase activity"/>
    <property type="evidence" value="ECO:0007669"/>
    <property type="project" value="InterPro"/>
</dbReference>
<dbReference type="GO" id="GO:0046983">
    <property type="term" value="F:protein dimerization activity"/>
    <property type="evidence" value="ECO:0007669"/>
    <property type="project" value="InterPro"/>
</dbReference>
<dbReference type="GO" id="GO:0006351">
    <property type="term" value="P:DNA-templated transcription"/>
    <property type="evidence" value="ECO:0007669"/>
    <property type="project" value="InterPro"/>
</dbReference>
<feature type="domain" description="DNA-directed RNA polymerase RpoA/D/Rpb3-type" evidence="3">
    <location>
        <begin position="14"/>
        <end position="265"/>
    </location>
</feature>
<proteinExistence type="predicted"/>
<dbReference type="Gene3D" id="3.30.1360.10">
    <property type="entry name" value="RNA polymerase, RBP11-like subunit"/>
    <property type="match status" value="2"/>
</dbReference>
<protein>
    <recommendedName>
        <fullName evidence="3">DNA-directed RNA polymerase RpoA/D/Rpb3-type domain-containing protein</fullName>
    </recommendedName>
</protein>
<dbReference type="SMART" id="SM00662">
    <property type="entry name" value="RPOLD"/>
    <property type="match status" value="1"/>
</dbReference>
<name>A0A6C0CX09_9ZZZZ</name>
<evidence type="ECO:0000313" key="4">
    <source>
        <dbReference type="EMBL" id="QHT08219.1"/>
    </source>
</evidence>